<sequence length="253" mass="28495">MARYLLPLLLLANTAAFANDEDLPKRPRSPWASELELGYQSLGGNSDSESLNARVGLTYVKNQYRHTSEAKYLLAEKDGEEDKRKGQLELQSDMKINASTYVLGNINYIDDRYGPYFSDFTFSTGLGYQLLRLENFQMEVEAGPGYRHQEPNIDEIDDDDIIVPETVDELILRGNTKFIWKPSKTVEVEGRLTAIAGNSNSTLEAELNLTSAISEHIAIKLSNTQKLNSWVPDGLDKRDSIMTINLLFKLNPN</sequence>
<dbReference type="Proteomes" id="UP001057998">
    <property type="component" value="Chromosome 1"/>
</dbReference>
<organism evidence="2 3">
    <name type="scientific">Photobacterium atrarenae</name>
    <dbReference type="NCBI Taxonomy" id="865757"/>
    <lineage>
        <taxon>Bacteria</taxon>
        <taxon>Pseudomonadati</taxon>
        <taxon>Pseudomonadota</taxon>
        <taxon>Gammaproteobacteria</taxon>
        <taxon>Vibrionales</taxon>
        <taxon>Vibrionaceae</taxon>
        <taxon>Photobacterium</taxon>
    </lineage>
</organism>
<evidence type="ECO:0000313" key="3">
    <source>
        <dbReference type="Proteomes" id="UP001057998"/>
    </source>
</evidence>
<evidence type="ECO:0000256" key="1">
    <source>
        <dbReference type="SAM" id="SignalP"/>
    </source>
</evidence>
<dbReference type="InterPro" id="IPR007433">
    <property type="entry name" value="DUF481"/>
</dbReference>
<protein>
    <submittedName>
        <fullName evidence="2">DUF481 domain-containing protein</fullName>
    </submittedName>
</protein>
<feature type="chain" id="PRO_5046840186" evidence="1">
    <location>
        <begin position="19"/>
        <end position="253"/>
    </location>
</feature>
<dbReference type="RefSeq" id="WP_255388746.1">
    <property type="nucleotide sequence ID" value="NZ_CP101508.1"/>
</dbReference>
<keyword evidence="1" id="KW-0732">Signal</keyword>
<feature type="signal peptide" evidence="1">
    <location>
        <begin position="1"/>
        <end position="18"/>
    </location>
</feature>
<dbReference type="Pfam" id="PF04338">
    <property type="entry name" value="DUF481"/>
    <property type="match status" value="1"/>
</dbReference>
<name>A0ABY5GEI0_9GAMM</name>
<evidence type="ECO:0000313" key="2">
    <source>
        <dbReference type="EMBL" id="UTV27525.1"/>
    </source>
</evidence>
<reference evidence="2" key="1">
    <citation type="submission" date="2022-07" db="EMBL/GenBank/DDBJ databases">
        <title>Genome sequencing of Photobacterium atrarenae GJH2-4.</title>
        <authorList>
            <person name="Park S.-J."/>
        </authorList>
    </citation>
    <scope>NUCLEOTIDE SEQUENCE</scope>
    <source>
        <strain evidence="2">GJH2-4</strain>
    </source>
</reference>
<gene>
    <name evidence="2" type="ORF">NNL38_14615</name>
</gene>
<accession>A0ABY5GEI0</accession>
<proteinExistence type="predicted"/>
<keyword evidence="3" id="KW-1185">Reference proteome</keyword>
<dbReference type="EMBL" id="CP101508">
    <property type="protein sequence ID" value="UTV27525.1"/>
    <property type="molecule type" value="Genomic_DNA"/>
</dbReference>